<feature type="region of interest" description="Disordered" evidence="1">
    <location>
        <begin position="879"/>
        <end position="928"/>
    </location>
</feature>
<feature type="region of interest" description="Disordered" evidence="1">
    <location>
        <begin position="957"/>
        <end position="1150"/>
    </location>
</feature>
<dbReference type="PANTHER" id="PTHR15087">
    <property type="entry name" value="PROTEIN NPAT"/>
    <property type="match status" value="1"/>
</dbReference>
<dbReference type="OrthoDB" id="6287635at2759"/>
<evidence type="ECO:0000259" key="2">
    <source>
        <dbReference type="Pfam" id="PF15712"/>
    </source>
</evidence>
<dbReference type="InterPro" id="IPR006594">
    <property type="entry name" value="LisH"/>
</dbReference>
<dbReference type="GO" id="GO:0005634">
    <property type="term" value="C:nucleus"/>
    <property type="evidence" value="ECO:0007669"/>
    <property type="project" value="TreeGrafter"/>
</dbReference>
<comment type="caution">
    <text evidence="3">The sequence shown here is derived from an EMBL/GenBank/DDBJ whole genome shotgun (WGS) entry which is preliminary data.</text>
</comment>
<organism evidence="3 4">
    <name type="scientific">Triplophysa rosa</name>
    <name type="common">Cave loach</name>
    <dbReference type="NCBI Taxonomy" id="992332"/>
    <lineage>
        <taxon>Eukaryota</taxon>
        <taxon>Metazoa</taxon>
        <taxon>Chordata</taxon>
        <taxon>Craniata</taxon>
        <taxon>Vertebrata</taxon>
        <taxon>Euteleostomi</taxon>
        <taxon>Actinopterygii</taxon>
        <taxon>Neopterygii</taxon>
        <taxon>Teleostei</taxon>
        <taxon>Ostariophysi</taxon>
        <taxon>Cypriniformes</taxon>
        <taxon>Nemacheilidae</taxon>
        <taxon>Triplophysa</taxon>
    </lineage>
</organism>
<dbReference type="Proteomes" id="UP001059041">
    <property type="component" value="Linkage Group LG14"/>
</dbReference>
<sequence length="1338" mass="143036">MLLPSDIARLVLGYLQQEGLTATSRAFIFESPNLKEYAEHSSEDGIIPACVFSLFGKNLFTILNEYVAVKANETSQENQIPVVMTSLWKKLDFTLNQIKSMQNSPALQMNQRLRTKHHIQSMARQQRPISASQSPITGFLPVTCSVTSQCVPSPLSTPQGMLGHSTPVSYTSQYTRPSTLCLTQLGESPLQILVPDHRLNPGPLSPARRKCDSPRRRGGGQLGASGTSRSTVVSSTLVVETASEENVAENLSQIVIENAREKILNDRSLQEKLAENINKILASDNSPQTSKAACSTMEQEQSIDEILGLQGEIHMTDDAIHDILAQTESDPAFQALFDLFDYGKNNAAEGSEQADGSLSTIAQEESDETMHIDNASETGTTQEDSGPGGESNAINLRSQNTSESKSKKKSPVICNVSKSSSTAPHPHILKQTATGHGPTNLKRGLTRSRALSGNKQTRDATSTTKLNSKADSHPPDQIASSSSFTEETVATEIDDLQDKTSENIQNPTLVPQESSLISNHQSDQIYQVSVLNKPPQQASITDAFVPSDTPVKETGMVTGGHPGANLDMTRTSVAVPSAHLSEPDLSVTPSHSADKTSITLTCSQHTDSSHKEAQPCVLRSTAGSVNSPALASCVTTSPPSTSLCVSDSQAKEPDPSKIVSLKIILSDEQDGQSSDMALNQAVSSITGDRIPTIFLSSPAKSPAKSLPTASAVITLEETAQAVNTLQGMEAIGSFGTPTRSVLNNVQAIVTRPVGQETGFIQLLPANPSYGPPGSYFVVTDPTTAEQRSNLVLLPNTVSQGTVSSSPHVVATPPRQRTVVSIGPNISQIGSTIIVSSPVQPMLQNVIVPVSVVGQNTGKLPNQMLSLPCSTSVRQPAKFISQPKIAPKENIDMGKPGLSGPGQVSKVLPQTSQSSDQPMSASGTSPSHRRILRFDTTPENTTAAQSSTQTTTLISIVTSPPTHQDKDNKRTEPNQLVVSDTSKKRIQPVRLPEVNHNTGKKDCEKSSVPLQQSEAQKSKVSEKRSIDQTAASARTFNKTASEPQVRLESQKKTQPSNKDGGTVSSAKSSAQWPKLKPASNTKNSTPEEPHIERSSDKISLQDTPGVTSNKENVLEGCQQEQCPTAARPPENLASSTAKPATPISSTSGKMFCKTSPLTKQAVEMLHDIKGQTPLKRQGASCPEIPLPRTPGPVRTQEEVTDGLRTPCRQRHGREGESTPRCLPPPATPDVPSCSPASEAGSENSINMAAHTLMILSRAARTGGPLKDSLRQEEASAGKSSAPKTKKRKHVEPSPPAKKELQLSGSSGSKKKSKKPKKLLDSFPDDLDVDKFLSSLHYDE</sequence>
<feature type="compositionally biased region" description="Polar residues" evidence="1">
    <location>
        <begin position="449"/>
        <end position="467"/>
    </location>
</feature>
<feature type="compositionally biased region" description="Basic and acidic residues" evidence="1">
    <location>
        <begin position="1084"/>
        <end position="1095"/>
    </location>
</feature>
<dbReference type="GO" id="GO:0003712">
    <property type="term" value="F:transcription coregulator activity"/>
    <property type="evidence" value="ECO:0007669"/>
    <property type="project" value="TreeGrafter"/>
</dbReference>
<feature type="region of interest" description="Disordered" evidence="1">
    <location>
        <begin position="376"/>
        <end position="489"/>
    </location>
</feature>
<keyword evidence="4" id="KW-1185">Reference proteome</keyword>
<feature type="compositionally biased region" description="Polar residues" evidence="1">
    <location>
        <begin position="1051"/>
        <end position="1070"/>
    </location>
</feature>
<accession>A0A9W7WIB2</accession>
<evidence type="ECO:0000313" key="4">
    <source>
        <dbReference type="Proteomes" id="UP001059041"/>
    </source>
</evidence>
<feature type="compositionally biased region" description="Basic and acidic residues" evidence="1">
    <location>
        <begin position="1015"/>
        <end position="1025"/>
    </location>
</feature>
<feature type="compositionally biased region" description="Polar residues" evidence="1">
    <location>
        <begin position="907"/>
        <end position="925"/>
    </location>
</feature>
<reference evidence="3" key="1">
    <citation type="submission" date="2021-02" db="EMBL/GenBank/DDBJ databases">
        <title>Comparative genomics reveals that relaxation of natural selection precedes convergent phenotypic evolution of cavefish.</title>
        <authorList>
            <person name="Peng Z."/>
        </authorList>
    </citation>
    <scope>NUCLEOTIDE SEQUENCE</scope>
    <source>
        <tissue evidence="3">Muscle</tissue>
    </source>
</reference>
<dbReference type="EMBL" id="JAFHDT010000014">
    <property type="protein sequence ID" value="KAI7800596.1"/>
    <property type="molecule type" value="Genomic_DNA"/>
</dbReference>
<feature type="compositionally biased region" description="Polar residues" evidence="1">
    <location>
        <begin position="1131"/>
        <end position="1147"/>
    </location>
</feature>
<feature type="compositionally biased region" description="Polar residues" evidence="1">
    <location>
        <begin position="1026"/>
        <end position="1041"/>
    </location>
</feature>
<feature type="region of interest" description="Disordered" evidence="1">
    <location>
        <begin position="196"/>
        <end position="228"/>
    </location>
</feature>
<dbReference type="InterPro" id="IPR052850">
    <property type="entry name" value="NPAT_LisH"/>
</dbReference>
<feature type="domain" description="Protein NPAT C-terminal" evidence="2">
    <location>
        <begin position="680"/>
        <end position="1338"/>
    </location>
</feature>
<dbReference type="InterPro" id="IPR031442">
    <property type="entry name" value="NPAT_C"/>
</dbReference>
<dbReference type="Pfam" id="PF15712">
    <property type="entry name" value="NPAT_C"/>
    <property type="match status" value="1"/>
</dbReference>
<feature type="compositionally biased region" description="Basic and acidic residues" evidence="1">
    <location>
        <begin position="962"/>
        <end position="971"/>
    </location>
</feature>
<proteinExistence type="predicted"/>
<feature type="compositionally biased region" description="Polar residues" evidence="1">
    <location>
        <begin position="1096"/>
        <end position="1110"/>
    </location>
</feature>
<evidence type="ECO:0000256" key="1">
    <source>
        <dbReference type="SAM" id="MobiDB-lite"/>
    </source>
</evidence>
<gene>
    <name evidence="3" type="ORF">IRJ41_007075</name>
</gene>
<feature type="region of interest" description="Disordered" evidence="1">
    <location>
        <begin position="1170"/>
        <end position="1244"/>
    </location>
</feature>
<feature type="compositionally biased region" description="Polar residues" evidence="1">
    <location>
        <begin position="392"/>
        <end position="403"/>
    </location>
</feature>
<protein>
    <recommendedName>
        <fullName evidence="2">Protein NPAT C-terminal domain-containing protein</fullName>
    </recommendedName>
</protein>
<name>A0A9W7WIB2_TRIRA</name>
<dbReference type="PROSITE" id="PS50896">
    <property type="entry name" value="LISH"/>
    <property type="match status" value="1"/>
</dbReference>
<evidence type="ECO:0000313" key="3">
    <source>
        <dbReference type="EMBL" id="KAI7800596.1"/>
    </source>
</evidence>
<dbReference type="PANTHER" id="PTHR15087:SF14">
    <property type="entry name" value="PROTEIN NPAT"/>
    <property type="match status" value="1"/>
</dbReference>
<feature type="region of interest" description="Disordered" evidence="1">
    <location>
        <begin position="1261"/>
        <end position="1323"/>
    </location>
</feature>
<feature type="compositionally biased region" description="Polar residues" evidence="1">
    <location>
        <begin position="478"/>
        <end position="488"/>
    </location>
</feature>